<dbReference type="EMBL" id="JBHUDC010000016">
    <property type="protein sequence ID" value="MFD1515836.1"/>
    <property type="molecule type" value="Genomic_DNA"/>
</dbReference>
<protein>
    <submittedName>
        <fullName evidence="2">Uncharacterized protein</fullName>
    </submittedName>
</protein>
<reference evidence="2 3" key="1">
    <citation type="journal article" date="2019" name="Int. J. Syst. Evol. Microbiol.">
        <title>The Global Catalogue of Microorganisms (GCM) 10K type strain sequencing project: providing services to taxonomists for standard genome sequencing and annotation.</title>
        <authorList>
            <consortium name="The Broad Institute Genomics Platform"/>
            <consortium name="The Broad Institute Genome Sequencing Center for Infectious Disease"/>
            <person name="Wu L."/>
            <person name="Ma J."/>
        </authorList>
    </citation>
    <scope>NUCLEOTIDE SEQUENCE [LARGE SCALE GENOMIC DNA]</scope>
    <source>
        <strain evidence="2 3">CGMCC 1.12563</strain>
    </source>
</reference>
<evidence type="ECO:0000313" key="3">
    <source>
        <dbReference type="Proteomes" id="UP001597187"/>
    </source>
</evidence>
<dbReference type="Proteomes" id="UP001597187">
    <property type="component" value="Unassembled WGS sequence"/>
</dbReference>
<accession>A0ABD6B2M9</accession>
<evidence type="ECO:0000256" key="1">
    <source>
        <dbReference type="SAM" id="MobiDB-lite"/>
    </source>
</evidence>
<organism evidence="2 3">
    <name type="scientific">Halomarina rubra</name>
    <dbReference type="NCBI Taxonomy" id="2071873"/>
    <lineage>
        <taxon>Archaea</taxon>
        <taxon>Methanobacteriati</taxon>
        <taxon>Methanobacteriota</taxon>
        <taxon>Stenosarchaea group</taxon>
        <taxon>Halobacteria</taxon>
        <taxon>Halobacteriales</taxon>
        <taxon>Natronomonadaceae</taxon>
        <taxon>Halomarina</taxon>
    </lineage>
</organism>
<proteinExistence type="predicted"/>
<sequence>MVAPTTDDVLDALIDVHRKSGDPVADAPELAEHLDAKRRTVLDRLRRLEAAGDVESKPISSGVAFWAPSHVRVEMSRTEPLTEPEPAPQSVPIEERESAPAELPQAVREAVNQWPAPGETVAKREERVGLLVEMLLWLREHGEGFKRDFIAEFYDQGRDLDDKKDAWWNAQAKGYGSKDDGKEGGLGFVAARTDWVSRPDNHWNPWEWNTGE</sequence>
<evidence type="ECO:0000313" key="2">
    <source>
        <dbReference type="EMBL" id="MFD1515836.1"/>
    </source>
</evidence>
<dbReference type="AlphaFoldDB" id="A0ABD6B2M9"/>
<gene>
    <name evidence="2" type="ORF">ACFSBT_21350</name>
</gene>
<name>A0ABD6B2M9_9EURY</name>
<feature type="region of interest" description="Disordered" evidence="1">
    <location>
        <begin position="76"/>
        <end position="98"/>
    </location>
</feature>
<comment type="caution">
    <text evidence="2">The sequence shown here is derived from an EMBL/GenBank/DDBJ whole genome shotgun (WGS) entry which is preliminary data.</text>
</comment>
<dbReference type="SUPFAM" id="SSF46785">
    <property type="entry name" value="Winged helix' DNA-binding domain"/>
    <property type="match status" value="1"/>
</dbReference>
<dbReference type="InterPro" id="IPR036390">
    <property type="entry name" value="WH_DNA-bd_sf"/>
</dbReference>
<dbReference type="RefSeq" id="WP_250875759.1">
    <property type="nucleotide sequence ID" value="NZ_JALXFV010000016.1"/>
</dbReference>
<keyword evidence="3" id="KW-1185">Reference proteome</keyword>